<feature type="region of interest" description="Disordered" evidence="8">
    <location>
        <begin position="819"/>
        <end position="999"/>
    </location>
</feature>
<evidence type="ECO:0000256" key="7">
    <source>
        <dbReference type="ARBA" id="ARBA00023237"/>
    </source>
</evidence>
<dbReference type="EMBL" id="CP055153">
    <property type="protein sequence ID" value="QMU27331.1"/>
    <property type="molecule type" value="Genomic_DNA"/>
</dbReference>
<feature type="compositionally biased region" description="Polar residues" evidence="8">
    <location>
        <begin position="922"/>
        <end position="947"/>
    </location>
</feature>
<dbReference type="RefSeq" id="WP_182414527.1">
    <property type="nucleotide sequence ID" value="NZ_CP055153.1"/>
</dbReference>
<dbReference type="GO" id="GO:0009279">
    <property type="term" value="C:cell outer membrane"/>
    <property type="evidence" value="ECO:0007669"/>
    <property type="project" value="UniProtKB-SubCell"/>
</dbReference>
<feature type="compositionally biased region" description="Polar residues" evidence="8">
    <location>
        <begin position="984"/>
        <end position="999"/>
    </location>
</feature>
<keyword evidence="5" id="KW-0732">Signal</keyword>
<evidence type="ECO:0000256" key="2">
    <source>
        <dbReference type="ARBA" id="ARBA00022448"/>
    </source>
</evidence>
<dbReference type="SUPFAM" id="SSF49464">
    <property type="entry name" value="Carboxypeptidase regulatory domain-like"/>
    <property type="match status" value="1"/>
</dbReference>
<dbReference type="Pfam" id="PF14905">
    <property type="entry name" value="OMP_b-brl_3"/>
    <property type="match status" value="1"/>
</dbReference>
<dbReference type="KEGG" id="add:HUW48_04455"/>
<comment type="subcellular location">
    <subcellularLocation>
        <location evidence="1">Cell outer membrane</location>
        <topology evidence="1">Multi-pass membrane protein</topology>
    </subcellularLocation>
</comment>
<keyword evidence="7" id="KW-0998">Cell outer membrane</keyword>
<evidence type="ECO:0000256" key="8">
    <source>
        <dbReference type="SAM" id="MobiDB-lite"/>
    </source>
</evidence>
<evidence type="ECO:0000256" key="4">
    <source>
        <dbReference type="ARBA" id="ARBA00022692"/>
    </source>
</evidence>
<keyword evidence="11" id="KW-1185">Reference proteome</keyword>
<keyword evidence="4" id="KW-0812">Transmembrane</keyword>
<dbReference type="InterPro" id="IPR039426">
    <property type="entry name" value="TonB-dep_rcpt-like"/>
</dbReference>
<dbReference type="Gene3D" id="2.40.170.20">
    <property type="entry name" value="TonB-dependent receptor, beta-barrel domain"/>
    <property type="match status" value="1"/>
</dbReference>
<dbReference type="AlphaFoldDB" id="A0A7L7L3E8"/>
<protein>
    <submittedName>
        <fullName evidence="10">TonB-dependent receptor</fullName>
    </submittedName>
</protein>
<dbReference type="Pfam" id="PF13620">
    <property type="entry name" value="CarboxypepD_reg"/>
    <property type="match status" value="1"/>
</dbReference>
<proteinExistence type="predicted"/>
<evidence type="ECO:0000313" key="10">
    <source>
        <dbReference type="EMBL" id="QMU27331.1"/>
    </source>
</evidence>
<gene>
    <name evidence="10" type="ORF">HUW48_04455</name>
</gene>
<organism evidence="10 11">
    <name type="scientific">Adhaeribacter radiodurans</name>
    <dbReference type="NCBI Taxonomy" id="2745197"/>
    <lineage>
        <taxon>Bacteria</taxon>
        <taxon>Pseudomonadati</taxon>
        <taxon>Bacteroidota</taxon>
        <taxon>Cytophagia</taxon>
        <taxon>Cytophagales</taxon>
        <taxon>Hymenobacteraceae</taxon>
        <taxon>Adhaeribacter</taxon>
    </lineage>
</organism>
<dbReference type="InterPro" id="IPR037066">
    <property type="entry name" value="Plug_dom_sf"/>
</dbReference>
<dbReference type="Gene3D" id="2.60.40.1120">
    <property type="entry name" value="Carboxypeptidase-like, regulatory domain"/>
    <property type="match status" value="1"/>
</dbReference>
<feature type="compositionally biased region" description="Basic and acidic residues" evidence="8">
    <location>
        <begin position="832"/>
        <end position="841"/>
    </location>
</feature>
<sequence length="999" mass="108711">MKKHLLLLLFITLALCDQLVVGQANGNSGALTGSLAPKGNSRITGTVLDAANQQPVAFATITLNNPASGKPLDGALADEKGKFTISNIGSGTYQLVITFIGYETRTINDVRTNGRDEAVNLGEIKINTSTQTLKEVTIEAQRAMIEEKVDRTVYNAENDQTNRGGDATDVLRKVPMLSVDLEGNVSMRGSQNIKVLINNKPSTIAASSVADALKQIPADMIKSVEVITSPSARYDAEGSAGIINIVTKKNNLTGFSLNLDGSVGLRGSNLGLRGSYRKGKMGFSLGGFGRAQYNVKGAFENQQTSIFTDDIGTEIRNLRIQNADTRNRNMFGRYTVGWDYDIDKNNFLTASVMFGVRNGRQNQNFLRTQTFRDDTFIRSILEDSETKDLSGNVDVSLNYTHTFAKPQQELNILTLFSRNNRTNDFIRDSLNEDNNAILHRLKNDNTSYNQESTIQVDYQNPIGKMQLVEFGGKIISRQVTSDYKSYESDGENQPYVPLLNQQSANVFDYNQNISGAYTSYTLTTPKNYSLKAGARYEYTTIDARFKNGSNGERDIPSYGSLVPSVNLSKKLKSGNTVKLAYNRRIQRPSLQFLNPNVQSANPINITVGNPDLRPEFTNNFELGYNTYIKRTFLTFSTYFRNTNNSIQSVREPIRPGSDTIRTTFANIGQEDAYGVGVFGNVNLSNKLSINGGTDVYYAVLDNNLSDPRLKARNTGWVASVRAMGSYNFAKDWGLQLFGFYRGRQIQLQGFQSGFGIYSLSLRRDFKEKRGSIGIGAENFITSSILMRNESQSANFYQKSTNRMYNTSVKVNFSYRIGKMSMDDQSRRRRKSVNNDDLKEGGGDGGQDNGGGAGAAGNGGGQGAAGGGQGQRPGGQAPGAGGRPGGGQVPQRPGAGNGQAPFNRPAQAIPNQGMPGQAPVTVPGQSLPSSVPFDSTNKAPLIQPNQPADSLKPALSTDSLNQVPATQPQNNPADSLQPVPANRPVTPTSPGVNSQPTKQN</sequence>
<reference evidence="10 11" key="2">
    <citation type="submission" date="2020-08" db="EMBL/GenBank/DDBJ databases">
        <title>Adhaeribacter dokdonensis sp. nov., isolated from the rhizosphere of Elymus tsukushiensis, a plant native to the Dokdo Islands, Republic of Korea.</title>
        <authorList>
            <person name="Ghim S.Y."/>
        </authorList>
    </citation>
    <scope>NUCLEOTIDE SEQUENCE [LARGE SCALE GENOMIC DNA]</scope>
    <source>
        <strain evidence="10 11">KUDC8001</strain>
    </source>
</reference>
<dbReference type="GO" id="GO:0015344">
    <property type="term" value="F:siderophore uptake transmembrane transporter activity"/>
    <property type="evidence" value="ECO:0007669"/>
    <property type="project" value="TreeGrafter"/>
</dbReference>
<feature type="domain" description="Outer membrane protein beta-barrel" evidence="9">
    <location>
        <begin position="401"/>
        <end position="814"/>
    </location>
</feature>
<evidence type="ECO:0000256" key="5">
    <source>
        <dbReference type="ARBA" id="ARBA00022729"/>
    </source>
</evidence>
<dbReference type="PANTHER" id="PTHR30069:SF29">
    <property type="entry name" value="HEMOGLOBIN AND HEMOGLOBIN-HAPTOGLOBIN-BINDING PROTEIN 1-RELATED"/>
    <property type="match status" value="1"/>
</dbReference>
<dbReference type="Proteomes" id="UP000514509">
    <property type="component" value="Chromosome"/>
</dbReference>
<evidence type="ECO:0000313" key="11">
    <source>
        <dbReference type="Proteomes" id="UP000514509"/>
    </source>
</evidence>
<evidence type="ECO:0000256" key="6">
    <source>
        <dbReference type="ARBA" id="ARBA00023136"/>
    </source>
</evidence>
<dbReference type="GO" id="GO:0044718">
    <property type="term" value="P:siderophore transmembrane transport"/>
    <property type="evidence" value="ECO:0007669"/>
    <property type="project" value="TreeGrafter"/>
</dbReference>
<evidence type="ECO:0000256" key="1">
    <source>
        <dbReference type="ARBA" id="ARBA00004571"/>
    </source>
</evidence>
<evidence type="ECO:0000256" key="3">
    <source>
        <dbReference type="ARBA" id="ARBA00022452"/>
    </source>
</evidence>
<dbReference type="InterPro" id="IPR041700">
    <property type="entry name" value="OMP_b-brl_3"/>
</dbReference>
<evidence type="ECO:0000259" key="9">
    <source>
        <dbReference type="Pfam" id="PF14905"/>
    </source>
</evidence>
<reference evidence="10 11" key="1">
    <citation type="submission" date="2020-06" db="EMBL/GenBank/DDBJ databases">
        <authorList>
            <person name="Hwang Y.J."/>
        </authorList>
    </citation>
    <scope>NUCLEOTIDE SEQUENCE [LARGE SCALE GENOMIC DNA]</scope>
    <source>
        <strain evidence="10 11">KUDC8001</strain>
    </source>
</reference>
<keyword evidence="6" id="KW-0472">Membrane</keyword>
<accession>A0A7L7L3E8</accession>
<name>A0A7L7L3E8_9BACT</name>
<keyword evidence="10" id="KW-0675">Receptor</keyword>
<keyword evidence="2" id="KW-0813">Transport</keyword>
<dbReference type="InterPro" id="IPR008969">
    <property type="entry name" value="CarboxyPept-like_regulatory"/>
</dbReference>
<dbReference type="InterPro" id="IPR036942">
    <property type="entry name" value="Beta-barrel_TonB_sf"/>
</dbReference>
<feature type="compositionally biased region" description="Polar residues" evidence="8">
    <location>
        <begin position="955"/>
        <end position="973"/>
    </location>
</feature>
<dbReference type="Gene3D" id="2.170.130.10">
    <property type="entry name" value="TonB-dependent receptor, plug domain"/>
    <property type="match status" value="1"/>
</dbReference>
<feature type="compositionally biased region" description="Gly residues" evidence="8">
    <location>
        <begin position="842"/>
        <end position="887"/>
    </location>
</feature>
<dbReference type="PANTHER" id="PTHR30069">
    <property type="entry name" value="TONB-DEPENDENT OUTER MEMBRANE RECEPTOR"/>
    <property type="match status" value="1"/>
</dbReference>
<keyword evidence="3" id="KW-1134">Transmembrane beta strand</keyword>
<dbReference type="SUPFAM" id="SSF56935">
    <property type="entry name" value="Porins"/>
    <property type="match status" value="1"/>
</dbReference>